<accession>X1AU52</accession>
<comment type="caution">
    <text evidence="2">The sequence shown here is derived from an EMBL/GenBank/DDBJ whole genome shotgun (WGS) entry which is preliminary data.</text>
</comment>
<dbReference type="GO" id="GO:0016625">
    <property type="term" value="F:oxidoreductase activity, acting on the aldehyde or oxo group of donors, iron-sulfur protein as acceptor"/>
    <property type="evidence" value="ECO:0007669"/>
    <property type="project" value="InterPro"/>
</dbReference>
<reference evidence="2" key="1">
    <citation type="journal article" date="2014" name="Front. Microbiol.">
        <title>High frequency of phylogenetically diverse reductive dehalogenase-homologous genes in deep subseafloor sedimentary metagenomes.</title>
        <authorList>
            <person name="Kawai M."/>
            <person name="Futagami T."/>
            <person name="Toyoda A."/>
            <person name="Takaki Y."/>
            <person name="Nishi S."/>
            <person name="Hori S."/>
            <person name="Arai W."/>
            <person name="Tsubouchi T."/>
            <person name="Morono Y."/>
            <person name="Uchiyama I."/>
            <person name="Ito T."/>
            <person name="Fujiyama A."/>
            <person name="Inagaki F."/>
            <person name="Takami H."/>
        </authorList>
    </citation>
    <scope>NUCLEOTIDE SEQUENCE</scope>
    <source>
        <strain evidence="2">Expedition CK06-06</strain>
    </source>
</reference>
<feature type="domain" description="Aldehyde ferredoxin oxidoreductase N-terminal" evidence="1">
    <location>
        <begin position="2"/>
        <end position="42"/>
    </location>
</feature>
<evidence type="ECO:0000313" key="2">
    <source>
        <dbReference type="EMBL" id="GAG86255.1"/>
    </source>
</evidence>
<dbReference type="EMBL" id="BART01011528">
    <property type="protein sequence ID" value="GAG86255.1"/>
    <property type="molecule type" value="Genomic_DNA"/>
</dbReference>
<dbReference type="Pfam" id="PF02730">
    <property type="entry name" value="AFOR_N"/>
    <property type="match status" value="1"/>
</dbReference>
<proteinExistence type="predicted"/>
<sequence>FLTSEKIRRETIDAKTTRKYVGGRGLGIRIFYDELKPKTDPL</sequence>
<organism evidence="2">
    <name type="scientific">marine sediment metagenome</name>
    <dbReference type="NCBI Taxonomy" id="412755"/>
    <lineage>
        <taxon>unclassified sequences</taxon>
        <taxon>metagenomes</taxon>
        <taxon>ecological metagenomes</taxon>
    </lineage>
</organism>
<dbReference type="GO" id="GO:0051536">
    <property type="term" value="F:iron-sulfur cluster binding"/>
    <property type="evidence" value="ECO:0007669"/>
    <property type="project" value="InterPro"/>
</dbReference>
<dbReference type="InterPro" id="IPR036503">
    <property type="entry name" value="Ald_Fedxn_OxRdtase_N_sf"/>
</dbReference>
<dbReference type="InterPro" id="IPR013983">
    <property type="entry name" value="Ald_Fedxn_OxRdtase_N"/>
</dbReference>
<feature type="non-terminal residue" evidence="2">
    <location>
        <position position="1"/>
    </location>
</feature>
<protein>
    <recommendedName>
        <fullName evidence="1">Aldehyde ferredoxin oxidoreductase N-terminal domain-containing protein</fullName>
    </recommendedName>
</protein>
<evidence type="ECO:0000259" key="1">
    <source>
        <dbReference type="Pfam" id="PF02730"/>
    </source>
</evidence>
<dbReference type="AlphaFoldDB" id="X1AU52"/>
<dbReference type="SUPFAM" id="SSF56228">
    <property type="entry name" value="Aldehyde ferredoxin oxidoreductase, N-terminal domain"/>
    <property type="match status" value="1"/>
</dbReference>
<name>X1AU52_9ZZZZ</name>
<gene>
    <name evidence="2" type="ORF">S01H4_24520</name>
</gene>
<dbReference type="Gene3D" id="3.60.9.10">
    <property type="entry name" value="Aldehyde ferredoxin oxidoreductase, N-terminal domain"/>
    <property type="match status" value="1"/>
</dbReference>